<dbReference type="GO" id="GO:0000978">
    <property type="term" value="F:RNA polymerase II cis-regulatory region sequence-specific DNA binding"/>
    <property type="evidence" value="ECO:0007669"/>
    <property type="project" value="TreeGrafter"/>
</dbReference>
<dbReference type="Gene3D" id="1.20.58.1710">
    <property type="match status" value="1"/>
</dbReference>
<keyword evidence="6 9" id="KW-0804">Transcription</keyword>
<dbReference type="GO" id="GO:0070847">
    <property type="term" value="C:core mediator complex"/>
    <property type="evidence" value="ECO:0007669"/>
    <property type="project" value="TreeGrafter"/>
</dbReference>
<dbReference type="Gene3D" id="6.10.250.2610">
    <property type="match status" value="1"/>
</dbReference>
<evidence type="ECO:0000256" key="3">
    <source>
        <dbReference type="ARBA" id="ARBA00020637"/>
    </source>
</evidence>
<dbReference type="EMBL" id="ML975149">
    <property type="protein sequence ID" value="KAF1817429.1"/>
    <property type="molecule type" value="Genomic_DNA"/>
</dbReference>
<reference evidence="11 13" key="1">
    <citation type="submission" date="2020-01" db="EMBL/GenBank/DDBJ databases">
        <authorList>
            <consortium name="DOE Joint Genome Institute"/>
            <person name="Haridas S."/>
            <person name="Albert R."/>
            <person name="Binder M."/>
            <person name="Bloem J."/>
            <person name="Labutti K."/>
            <person name="Salamov A."/>
            <person name="Andreopoulos B."/>
            <person name="Baker S.E."/>
            <person name="Barry K."/>
            <person name="Bills G."/>
            <person name="Bluhm B.H."/>
            <person name="Cannon C."/>
            <person name="Castanera R."/>
            <person name="Culley D.E."/>
            <person name="Daum C."/>
            <person name="Ezra D."/>
            <person name="Gonzalez J.B."/>
            <person name="Henrissat B."/>
            <person name="Kuo A."/>
            <person name="Liang C."/>
            <person name="Lipzen A."/>
            <person name="Lutzoni F."/>
            <person name="Magnuson J."/>
            <person name="Mondo S."/>
            <person name="Nolan M."/>
            <person name="Ohm R."/>
            <person name="Pangilinan J."/>
            <person name="Park H.-J."/>
            <person name="Ramirez L."/>
            <person name="Alfaro M."/>
            <person name="Sun H."/>
            <person name="Tritt A."/>
            <person name="Yoshinaga Y."/>
            <person name="Zwiers L.-H."/>
            <person name="Turgeon B.G."/>
            <person name="Goodwin S.B."/>
            <person name="Spatafora J.W."/>
            <person name="Crous P.W."/>
            <person name="Grigoriev I.V."/>
        </authorList>
    </citation>
    <scope>NUCLEOTIDE SEQUENCE</scope>
    <source>
        <strain evidence="11 13">CBS 781.70</strain>
    </source>
</reference>
<comment type="subunit">
    <text evidence="9">Component of the Mediator complex.</text>
</comment>
<evidence type="ECO:0000256" key="2">
    <source>
        <dbReference type="ARBA" id="ARBA00005716"/>
    </source>
</evidence>
<gene>
    <name evidence="9" type="primary">MED8</name>
    <name evidence="11 13" type="ORF">P152DRAFT_454013</name>
</gene>
<dbReference type="GO" id="GO:0016592">
    <property type="term" value="C:mediator complex"/>
    <property type="evidence" value="ECO:0007669"/>
    <property type="project" value="InterPro"/>
</dbReference>
<protein>
    <recommendedName>
        <fullName evidence="3 9">Mediator of RNA polymerase II transcription subunit 8</fullName>
    </recommendedName>
    <alternativeName>
        <fullName evidence="8 9">Mediator complex subunit 8</fullName>
    </alternativeName>
</protein>
<evidence type="ECO:0000256" key="9">
    <source>
        <dbReference type="RuleBase" id="RU364144"/>
    </source>
</evidence>
<evidence type="ECO:0000256" key="7">
    <source>
        <dbReference type="ARBA" id="ARBA00023242"/>
    </source>
</evidence>
<evidence type="ECO:0000313" key="13">
    <source>
        <dbReference type="RefSeq" id="XP_033539060.1"/>
    </source>
</evidence>
<evidence type="ECO:0000256" key="5">
    <source>
        <dbReference type="ARBA" id="ARBA00023159"/>
    </source>
</evidence>
<reference evidence="13" key="2">
    <citation type="submission" date="2020-04" db="EMBL/GenBank/DDBJ databases">
        <authorList>
            <consortium name="NCBI Genome Project"/>
        </authorList>
    </citation>
    <scope>NUCLEOTIDE SEQUENCE</scope>
    <source>
        <strain evidence="13">CBS 781.70</strain>
    </source>
</reference>
<organism evidence="11">
    <name type="scientific">Eremomyces bilateralis CBS 781.70</name>
    <dbReference type="NCBI Taxonomy" id="1392243"/>
    <lineage>
        <taxon>Eukaryota</taxon>
        <taxon>Fungi</taxon>
        <taxon>Dikarya</taxon>
        <taxon>Ascomycota</taxon>
        <taxon>Pezizomycotina</taxon>
        <taxon>Dothideomycetes</taxon>
        <taxon>Dothideomycetes incertae sedis</taxon>
        <taxon>Eremomycetales</taxon>
        <taxon>Eremomycetaceae</taxon>
        <taxon>Eremomyces</taxon>
    </lineage>
</organism>
<dbReference type="PANTHER" id="PTHR13074:SF9">
    <property type="entry name" value="MEDIATOR OF RNA POLYMERASE II TRANSCRIPTION SUBUNIT 8"/>
    <property type="match status" value="1"/>
</dbReference>
<dbReference type="Pfam" id="PF10232">
    <property type="entry name" value="Med8"/>
    <property type="match status" value="1"/>
</dbReference>
<keyword evidence="4 9" id="KW-0805">Transcription regulation</keyword>
<comment type="function">
    <text evidence="9">Component of the Mediator complex, a coactivator involved in the regulated transcription of nearly all RNA polymerase II-dependent genes. Mediator functions as a bridge to convey information from gene-specific regulatory proteins to the basal RNA polymerase II transcription machinery. Mediator is recruited to promoters by direct interactions with regulatory proteins and serves as a scaffold for the assembly of a functional preinitiation complex with RNA polymerase II and the general transcription factors.</text>
</comment>
<keyword evidence="12" id="KW-1185">Reference proteome</keyword>
<proteinExistence type="inferred from homology"/>
<evidence type="ECO:0000256" key="10">
    <source>
        <dbReference type="SAM" id="MobiDB-lite"/>
    </source>
</evidence>
<dbReference type="OrthoDB" id="5329317at2759"/>
<evidence type="ECO:0000256" key="1">
    <source>
        <dbReference type="ARBA" id="ARBA00004123"/>
    </source>
</evidence>
<evidence type="ECO:0000256" key="4">
    <source>
        <dbReference type="ARBA" id="ARBA00023015"/>
    </source>
</evidence>
<evidence type="ECO:0000256" key="6">
    <source>
        <dbReference type="ARBA" id="ARBA00023163"/>
    </source>
</evidence>
<dbReference type="RefSeq" id="XP_033539060.1">
    <property type="nucleotide sequence ID" value="XM_033678499.1"/>
</dbReference>
<feature type="compositionally biased region" description="Acidic residues" evidence="10">
    <location>
        <begin position="142"/>
        <end position="158"/>
    </location>
</feature>
<dbReference type="PANTHER" id="PTHR13074">
    <property type="entry name" value="MEDIATOR OF RNA POLYMERASE II TRANSCRIPTION SUBUNIT 8"/>
    <property type="match status" value="1"/>
</dbReference>
<feature type="region of interest" description="Disordered" evidence="10">
    <location>
        <begin position="138"/>
        <end position="177"/>
    </location>
</feature>
<dbReference type="AlphaFoldDB" id="A0A6G1GHS7"/>
<dbReference type="Proteomes" id="UP000504638">
    <property type="component" value="Unplaced"/>
</dbReference>
<evidence type="ECO:0000256" key="8">
    <source>
        <dbReference type="ARBA" id="ARBA00031261"/>
    </source>
</evidence>
<sequence length="190" mass="21340">MNDAEKIRQRLVQIGTSLNDLIRSIENAETLPPWPAILRTVQLLTNPLTSLRPALQAQVLNSMHVYPASKFPGRTEEMMLQQLLRKKLDPKVEDWITSMSKETDGAPLGEGDSTQGFNDSMLEELWDWAGPAANEVAKEVLMPDEEDEEEEDEEMADADETRAGEAQQQQTTVPGMSLEQVLRFTVMGQQ</sequence>
<evidence type="ECO:0000313" key="12">
    <source>
        <dbReference type="Proteomes" id="UP000504638"/>
    </source>
</evidence>
<comment type="similarity">
    <text evidence="2 9">Belongs to the Mediator complex subunit 8 family.</text>
</comment>
<accession>A0A6G1GHS7</accession>
<name>A0A6G1GHS7_9PEZI</name>
<keyword evidence="7 9" id="KW-0539">Nucleus</keyword>
<evidence type="ECO:0000313" key="11">
    <source>
        <dbReference type="EMBL" id="KAF1817429.1"/>
    </source>
</evidence>
<dbReference type="GO" id="GO:0006357">
    <property type="term" value="P:regulation of transcription by RNA polymerase II"/>
    <property type="evidence" value="ECO:0007669"/>
    <property type="project" value="InterPro"/>
</dbReference>
<reference evidence="13" key="3">
    <citation type="submission" date="2025-04" db="UniProtKB">
        <authorList>
            <consortium name="RefSeq"/>
        </authorList>
    </citation>
    <scope>IDENTIFICATION</scope>
    <source>
        <strain evidence="13">CBS 781.70</strain>
    </source>
</reference>
<dbReference type="InterPro" id="IPR019364">
    <property type="entry name" value="Mediatior_Med8_fun/met"/>
</dbReference>
<comment type="subcellular location">
    <subcellularLocation>
        <location evidence="1 9">Nucleus</location>
    </subcellularLocation>
</comment>
<dbReference type="GO" id="GO:0003712">
    <property type="term" value="F:transcription coregulator activity"/>
    <property type="evidence" value="ECO:0007669"/>
    <property type="project" value="InterPro"/>
</dbReference>
<keyword evidence="5 9" id="KW-0010">Activator</keyword>